<dbReference type="Proteomes" id="UP000767446">
    <property type="component" value="Unassembled WGS sequence"/>
</dbReference>
<dbReference type="EMBL" id="JADQBC010000106">
    <property type="protein sequence ID" value="MBR8829077.1"/>
    <property type="molecule type" value="Genomic_DNA"/>
</dbReference>
<accession>A0A941JTP3</accession>
<gene>
    <name evidence="1" type="ORF">DSM107014_14455</name>
</gene>
<protein>
    <submittedName>
        <fullName evidence="1">Uncharacterized protein</fullName>
    </submittedName>
</protein>
<dbReference type="AlphaFoldDB" id="A0A941JTP3"/>
<name>A0A941JTP3_9CHRO</name>
<sequence length="158" mass="17958">MEDWQKNFLGILEAVTAEVEQFCLEVGEAVEVFAEDFGEALASLTLEIDNIIVAEIDQSLQDFFEPMVEIYLELEELALEEDDIGERVFYFDGDPIEETDLWLNPKIEPTATEHPACIGCGNYHGRVYGGNLLVCGMHPYGWDDENCPDWEGFNNRLN</sequence>
<proteinExistence type="predicted"/>
<comment type="caution">
    <text evidence="1">The sequence shown here is derived from an EMBL/GenBank/DDBJ whole genome shotgun (WGS) entry which is preliminary data.</text>
</comment>
<organism evidence="1 2">
    <name type="scientific">Gomphosphaeria aponina SAG 52.96 = DSM 107014</name>
    <dbReference type="NCBI Taxonomy" id="1521640"/>
    <lineage>
        <taxon>Bacteria</taxon>
        <taxon>Bacillati</taxon>
        <taxon>Cyanobacteriota</taxon>
        <taxon>Cyanophyceae</taxon>
        <taxon>Oscillatoriophycideae</taxon>
        <taxon>Chroococcales</taxon>
        <taxon>Gomphosphaeriaceae</taxon>
        <taxon>Gomphosphaeria</taxon>
    </lineage>
</organism>
<evidence type="ECO:0000313" key="1">
    <source>
        <dbReference type="EMBL" id="MBR8829077.1"/>
    </source>
</evidence>
<reference evidence="1" key="1">
    <citation type="submission" date="2021-02" db="EMBL/GenBank/DDBJ databases">
        <title>Metagenome analyses of Stigonema ocellatum DSM 106950, Chlorogloea purpurea SAG 13.99 and Gomphosphaeria aponina DSM 107014.</title>
        <authorList>
            <person name="Marter P."/>
            <person name="Huang S."/>
        </authorList>
    </citation>
    <scope>NUCLEOTIDE SEQUENCE</scope>
    <source>
        <strain evidence="1">JP213</strain>
    </source>
</reference>
<evidence type="ECO:0000313" key="2">
    <source>
        <dbReference type="Proteomes" id="UP000767446"/>
    </source>
</evidence>